<protein>
    <submittedName>
        <fullName evidence="4">Pyridoxamine 5'-phosphate oxidase</fullName>
    </submittedName>
</protein>
<dbReference type="Proteomes" id="UP001143474">
    <property type="component" value="Unassembled WGS sequence"/>
</dbReference>
<dbReference type="GO" id="GO:0016627">
    <property type="term" value="F:oxidoreductase activity, acting on the CH-CH group of donors"/>
    <property type="evidence" value="ECO:0007669"/>
    <property type="project" value="TreeGrafter"/>
</dbReference>
<evidence type="ECO:0000256" key="2">
    <source>
        <dbReference type="SAM" id="MobiDB-lite"/>
    </source>
</evidence>
<name>A0A9W6MEQ6_9ACTN</name>
<dbReference type="AlphaFoldDB" id="A0A9W6MEQ6"/>
<evidence type="ECO:0000313" key="4">
    <source>
        <dbReference type="EMBL" id="GLK11382.1"/>
    </source>
</evidence>
<evidence type="ECO:0000256" key="1">
    <source>
        <dbReference type="ARBA" id="ARBA00023002"/>
    </source>
</evidence>
<dbReference type="PANTHER" id="PTHR35176:SF4">
    <property type="entry name" value="PYRIDOXAMINE 5'-PHOSPHATE OXIDASE-RELATED FMN-BINDING"/>
    <property type="match status" value="1"/>
</dbReference>
<comment type="caution">
    <text evidence="4">The sequence shown here is derived from an EMBL/GenBank/DDBJ whole genome shotgun (WGS) entry which is preliminary data.</text>
</comment>
<feature type="compositionally biased region" description="Basic and acidic residues" evidence="2">
    <location>
        <begin position="17"/>
        <end position="27"/>
    </location>
</feature>
<feature type="region of interest" description="Disordered" evidence="2">
    <location>
        <begin position="1"/>
        <end position="54"/>
    </location>
</feature>
<accession>A0A9W6MEQ6</accession>
<dbReference type="GO" id="GO:0070967">
    <property type="term" value="F:coenzyme F420 binding"/>
    <property type="evidence" value="ECO:0007669"/>
    <property type="project" value="TreeGrafter"/>
</dbReference>
<dbReference type="InterPro" id="IPR011576">
    <property type="entry name" value="Pyridox_Oxase_N"/>
</dbReference>
<evidence type="ECO:0000259" key="3">
    <source>
        <dbReference type="Pfam" id="PF01243"/>
    </source>
</evidence>
<dbReference type="InterPro" id="IPR012349">
    <property type="entry name" value="Split_barrel_FMN-bd"/>
</dbReference>
<dbReference type="EMBL" id="BSEV01000011">
    <property type="protein sequence ID" value="GLK11382.1"/>
    <property type="molecule type" value="Genomic_DNA"/>
</dbReference>
<dbReference type="SUPFAM" id="SSF50475">
    <property type="entry name" value="FMN-binding split barrel"/>
    <property type="match status" value="1"/>
</dbReference>
<reference evidence="4" key="1">
    <citation type="journal article" date="2014" name="Int. J. Syst. Evol. Microbiol.">
        <title>Complete genome sequence of Corynebacterium casei LMG S-19264T (=DSM 44701T), isolated from a smear-ripened cheese.</title>
        <authorList>
            <consortium name="US DOE Joint Genome Institute (JGI-PGF)"/>
            <person name="Walter F."/>
            <person name="Albersmeier A."/>
            <person name="Kalinowski J."/>
            <person name="Ruckert C."/>
        </authorList>
    </citation>
    <scope>NUCLEOTIDE SEQUENCE</scope>
    <source>
        <strain evidence="4">VKM Ac-2007</strain>
    </source>
</reference>
<dbReference type="PANTHER" id="PTHR35176">
    <property type="entry name" value="HEME OXYGENASE HI_0854-RELATED"/>
    <property type="match status" value="1"/>
</dbReference>
<reference evidence="4" key="2">
    <citation type="submission" date="2023-01" db="EMBL/GenBank/DDBJ databases">
        <authorList>
            <person name="Sun Q."/>
            <person name="Evtushenko L."/>
        </authorList>
    </citation>
    <scope>NUCLEOTIDE SEQUENCE</scope>
    <source>
        <strain evidence="4">VKM Ac-2007</strain>
    </source>
</reference>
<keyword evidence="5" id="KW-1185">Reference proteome</keyword>
<organism evidence="4 5">
    <name type="scientific">Streptosporangium carneum</name>
    <dbReference type="NCBI Taxonomy" id="47481"/>
    <lineage>
        <taxon>Bacteria</taxon>
        <taxon>Bacillati</taxon>
        <taxon>Actinomycetota</taxon>
        <taxon>Actinomycetes</taxon>
        <taxon>Streptosporangiales</taxon>
        <taxon>Streptosporangiaceae</taxon>
        <taxon>Streptosporangium</taxon>
    </lineage>
</organism>
<dbReference type="InterPro" id="IPR052019">
    <property type="entry name" value="F420H2_bilvrd_red/Heme_oxyg"/>
</dbReference>
<keyword evidence="1" id="KW-0560">Oxidoreductase</keyword>
<proteinExistence type="predicted"/>
<feature type="domain" description="Pyridoxamine 5'-phosphate oxidase N-terminal" evidence="3">
    <location>
        <begin position="57"/>
        <end position="164"/>
    </location>
</feature>
<dbReference type="Gene3D" id="2.30.110.10">
    <property type="entry name" value="Electron Transport, Fmn-binding Protein, Chain A"/>
    <property type="match status" value="1"/>
</dbReference>
<gene>
    <name evidence="4" type="ORF">GCM10017600_47890</name>
</gene>
<evidence type="ECO:0000313" key="5">
    <source>
        <dbReference type="Proteomes" id="UP001143474"/>
    </source>
</evidence>
<sequence>MLSGPEPNASQVPGASDSRERAIRETGDGTLAATEPVAEPILPGDEGPPTPWTQAGERLAAARTYWLATTGPGGRPHIRPLIGIVVDGILQVSSSPGSRKSRNLEHNASCAVTASCEGFDMVVEGTAARVDDASLLRRAADAFQTKYGWPLSVRDGAFHAEYGAPTAGDPPYHLYALTPVTAFGFPTSGSFTPTRWRFAAGRP</sequence>
<dbReference type="GO" id="GO:0005829">
    <property type="term" value="C:cytosol"/>
    <property type="evidence" value="ECO:0007669"/>
    <property type="project" value="TreeGrafter"/>
</dbReference>
<dbReference type="Pfam" id="PF01243">
    <property type="entry name" value="PNPOx_N"/>
    <property type="match status" value="1"/>
</dbReference>